<feature type="transmembrane region" description="Helical" evidence="6">
    <location>
        <begin position="124"/>
        <end position="148"/>
    </location>
</feature>
<dbReference type="Pfam" id="PF20684">
    <property type="entry name" value="Fung_rhodopsin"/>
    <property type="match status" value="1"/>
</dbReference>
<dbReference type="InterPro" id="IPR052337">
    <property type="entry name" value="SAT4-like"/>
</dbReference>
<organism evidence="8 9">
    <name type="scientific">Colletotrichum zoysiae</name>
    <dbReference type="NCBI Taxonomy" id="1216348"/>
    <lineage>
        <taxon>Eukaryota</taxon>
        <taxon>Fungi</taxon>
        <taxon>Dikarya</taxon>
        <taxon>Ascomycota</taxon>
        <taxon>Pezizomycotina</taxon>
        <taxon>Sordariomycetes</taxon>
        <taxon>Hypocreomycetidae</taxon>
        <taxon>Glomerellales</taxon>
        <taxon>Glomerellaceae</taxon>
        <taxon>Colletotrichum</taxon>
        <taxon>Colletotrichum graminicola species complex</taxon>
    </lineage>
</organism>
<feature type="domain" description="Rhodopsin" evidence="7">
    <location>
        <begin position="30"/>
        <end position="268"/>
    </location>
</feature>
<evidence type="ECO:0000256" key="3">
    <source>
        <dbReference type="ARBA" id="ARBA00022989"/>
    </source>
</evidence>
<gene>
    <name evidence="8" type="ORF">LX32DRAFT_618749</name>
</gene>
<proteinExistence type="inferred from homology"/>
<comment type="similarity">
    <text evidence="5">Belongs to the SAT4 family.</text>
</comment>
<keyword evidence="3 6" id="KW-1133">Transmembrane helix</keyword>
<feature type="transmembrane region" description="Helical" evidence="6">
    <location>
        <begin position="237"/>
        <end position="260"/>
    </location>
</feature>
<comment type="caution">
    <text evidence="8">The sequence shown here is derived from an EMBL/GenBank/DDBJ whole genome shotgun (WGS) entry which is preliminary data.</text>
</comment>
<dbReference type="AlphaFoldDB" id="A0AAD9HGR5"/>
<evidence type="ECO:0000313" key="9">
    <source>
        <dbReference type="Proteomes" id="UP001232148"/>
    </source>
</evidence>
<evidence type="ECO:0000256" key="6">
    <source>
        <dbReference type="SAM" id="Phobius"/>
    </source>
</evidence>
<accession>A0AAD9HGR5</accession>
<sequence length="352" mass="38204">MEPPPTDTRISLIVGVTSAAIAVIGIFMALRVYIRGYLMRAWKLDDTMFICSAIIAVAQIALIKCGAIYGALGRHIWTVTIPMVKKDAHFLASAALIYQVAFPLVKATYLTQYRRAFALPDIKLLCDVFLVVLLVVSSALLILGGVAMKGFTDPDPNKLPGYKSTGFLLFNYLTGAFNLVTGILIFMLPIALVGRMRFGAMQKAGLIASFGVGIFTCVMSVMRIISMKMSLTSVDEFYEVVPVTLLGVAELTSASVCACIPLMRPLMSCAGTTGYRGKGSREPLSAELEESASRMRRRHGLPLSSPATSTFPVTPTFPTAPQMARVVDGRESVIWDIESYHESNRLGRTPTA</sequence>
<evidence type="ECO:0000256" key="5">
    <source>
        <dbReference type="ARBA" id="ARBA00038359"/>
    </source>
</evidence>
<evidence type="ECO:0000256" key="1">
    <source>
        <dbReference type="ARBA" id="ARBA00004141"/>
    </source>
</evidence>
<evidence type="ECO:0000256" key="2">
    <source>
        <dbReference type="ARBA" id="ARBA00022692"/>
    </source>
</evidence>
<protein>
    <recommendedName>
        <fullName evidence="7">Rhodopsin domain-containing protein</fullName>
    </recommendedName>
</protein>
<keyword evidence="4 6" id="KW-0472">Membrane</keyword>
<dbReference type="InterPro" id="IPR049326">
    <property type="entry name" value="Rhodopsin_dom_fungi"/>
</dbReference>
<evidence type="ECO:0000259" key="7">
    <source>
        <dbReference type="Pfam" id="PF20684"/>
    </source>
</evidence>
<evidence type="ECO:0000256" key="4">
    <source>
        <dbReference type="ARBA" id="ARBA00023136"/>
    </source>
</evidence>
<evidence type="ECO:0000313" key="8">
    <source>
        <dbReference type="EMBL" id="KAK2028583.1"/>
    </source>
</evidence>
<dbReference type="Proteomes" id="UP001232148">
    <property type="component" value="Unassembled WGS sequence"/>
</dbReference>
<feature type="transmembrane region" description="Helical" evidence="6">
    <location>
        <begin position="12"/>
        <end position="34"/>
    </location>
</feature>
<feature type="transmembrane region" description="Helical" evidence="6">
    <location>
        <begin position="90"/>
        <end position="112"/>
    </location>
</feature>
<dbReference type="GO" id="GO:0016020">
    <property type="term" value="C:membrane"/>
    <property type="evidence" value="ECO:0007669"/>
    <property type="project" value="UniProtKB-SubCell"/>
</dbReference>
<dbReference type="PANTHER" id="PTHR33048">
    <property type="entry name" value="PTH11-LIKE INTEGRAL MEMBRANE PROTEIN (AFU_ORTHOLOGUE AFUA_5G11245)"/>
    <property type="match status" value="1"/>
</dbReference>
<keyword evidence="9" id="KW-1185">Reference proteome</keyword>
<comment type="subcellular location">
    <subcellularLocation>
        <location evidence="1">Membrane</location>
        <topology evidence="1">Multi-pass membrane protein</topology>
    </subcellularLocation>
</comment>
<feature type="transmembrane region" description="Helical" evidence="6">
    <location>
        <begin position="46"/>
        <end position="70"/>
    </location>
</feature>
<name>A0AAD9HGR5_9PEZI</name>
<dbReference type="PANTHER" id="PTHR33048:SF123">
    <property type="entry name" value="INTEGRAL MEMBRANE PROTEIN"/>
    <property type="match status" value="1"/>
</dbReference>
<reference evidence="8" key="1">
    <citation type="submission" date="2021-06" db="EMBL/GenBank/DDBJ databases">
        <title>Comparative genomics, transcriptomics and evolutionary studies reveal genomic signatures of adaptation to plant cell wall in hemibiotrophic fungi.</title>
        <authorList>
            <consortium name="DOE Joint Genome Institute"/>
            <person name="Baroncelli R."/>
            <person name="Diaz J.F."/>
            <person name="Benocci T."/>
            <person name="Peng M."/>
            <person name="Battaglia E."/>
            <person name="Haridas S."/>
            <person name="Andreopoulos W."/>
            <person name="Labutti K."/>
            <person name="Pangilinan J."/>
            <person name="Floch G.L."/>
            <person name="Makela M.R."/>
            <person name="Henrissat B."/>
            <person name="Grigoriev I.V."/>
            <person name="Crouch J.A."/>
            <person name="De Vries R.P."/>
            <person name="Sukno S.A."/>
            <person name="Thon M.R."/>
        </authorList>
    </citation>
    <scope>NUCLEOTIDE SEQUENCE</scope>
    <source>
        <strain evidence="8">MAFF235873</strain>
    </source>
</reference>
<feature type="transmembrane region" description="Helical" evidence="6">
    <location>
        <begin position="204"/>
        <end position="225"/>
    </location>
</feature>
<dbReference type="EMBL" id="MU842876">
    <property type="protein sequence ID" value="KAK2028583.1"/>
    <property type="molecule type" value="Genomic_DNA"/>
</dbReference>
<keyword evidence="2 6" id="KW-0812">Transmembrane</keyword>
<feature type="transmembrane region" description="Helical" evidence="6">
    <location>
        <begin position="168"/>
        <end position="192"/>
    </location>
</feature>